<comment type="caution">
    <text evidence="3">The sequence shown here is derived from an EMBL/GenBank/DDBJ whole genome shotgun (WGS) entry which is preliminary data.</text>
</comment>
<evidence type="ECO:0000256" key="1">
    <source>
        <dbReference type="SAM" id="Phobius"/>
    </source>
</evidence>
<dbReference type="Pfam" id="PF03703">
    <property type="entry name" value="bPH_2"/>
    <property type="match status" value="1"/>
</dbReference>
<evidence type="ECO:0000313" key="4">
    <source>
        <dbReference type="Proteomes" id="UP000602076"/>
    </source>
</evidence>
<reference evidence="3" key="1">
    <citation type="submission" date="2020-09" db="EMBL/GenBank/DDBJ databases">
        <title>Bacillus faecalis sp. nov., a moderately halophilic bacterium isolated from cow faeces.</title>
        <authorList>
            <person name="Jiang L."/>
            <person name="Lee J."/>
        </authorList>
    </citation>
    <scope>NUCLEOTIDE SEQUENCE</scope>
    <source>
        <strain evidence="3">AGMB 02131</strain>
    </source>
</reference>
<keyword evidence="1" id="KW-0472">Membrane</keyword>
<accession>A0A927D181</accession>
<dbReference type="AlphaFoldDB" id="A0A927D181"/>
<feature type="domain" description="YdbS-like PH" evidence="2">
    <location>
        <begin position="45"/>
        <end position="121"/>
    </location>
</feature>
<proteinExistence type="predicted"/>
<keyword evidence="1" id="KW-1133">Transmembrane helix</keyword>
<dbReference type="PANTHER" id="PTHR34473">
    <property type="entry name" value="UPF0699 TRANSMEMBRANE PROTEIN YDBS"/>
    <property type="match status" value="1"/>
</dbReference>
<gene>
    <name evidence="3" type="ORF">IEO70_15185</name>
</gene>
<dbReference type="PANTHER" id="PTHR34473:SF2">
    <property type="entry name" value="UPF0699 TRANSMEMBRANE PROTEIN YDBT"/>
    <property type="match status" value="1"/>
</dbReference>
<dbReference type="EMBL" id="JACXSI010000042">
    <property type="protein sequence ID" value="MBD3109690.1"/>
    <property type="molecule type" value="Genomic_DNA"/>
</dbReference>
<dbReference type="Proteomes" id="UP000602076">
    <property type="component" value="Unassembled WGS sequence"/>
</dbReference>
<keyword evidence="4" id="KW-1185">Reference proteome</keyword>
<dbReference type="InterPro" id="IPR005182">
    <property type="entry name" value="YdbS-like_PH"/>
</dbReference>
<organism evidence="3 4">
    <name type="scientific">Peribacillus faecalis</name>
    <dbReference type="NCBI Taxonomy" id="2772559"/>
    <lineage>
        <taxon>Bacteria</taxon>
        <taxon>Bacillati</taxon>
        <taxon>Bacillota</taxon>
        <taxon>Bacilli</taxon>
        <taxon>Bacillales</taxon>
        <taxon>Bacillaceae</taxon>
        <taxon>Peribacillus</taxon>
    </lineage>
</organism>
<name>A0A927D181_9BACI</name>
<keyword evidence="1" id="KW-0812">Transmembrane</keyword>
<evidence type="ECO:0000313" key="3">
    <source>
        <dbReference type="EMBL" id="MBD3109690.1"/>
    </source>
</evidence>
<sequence length="132" mass="15323">MAAIAGGLTVAVNVLDWSSWIMYGAWGLTLLEFVLYVFIIPSLRWKWWRYEVRENEIEIQKGLFIVERTLVPMIRVQHVETKQGPLMRKNHLASVEISTAATTHEIPALDKEEAEHLRQYIARMVTMVKEDV</sequence>
<evidence type="ECO:0000259" key="2">
    <source>
        <dbReference type="Pfam" id="PF03703"/>
    </source>
</evidence>
<feature type="transmembrane region" description="Helical" evidence="1">
    <location>
        <begin position="20"/>
        <end position="39"/>
    </location>
</feature>
<protein>
    <submittedName>
        <fullName evidence="3">PH domain-containing protein</fullName>
    </submittedName>
</protein>